<feature type="chain" id="PRO_5009385675" description="Ribophorin II" evidence="13">
    <location>
        <begin position="23"/>
        <end position="288"/>
    </location>
</feature>
<dbReference type="Pfam" id="PF25147">
    <property type="entry name" value="Ribophorin_II_C"/>
    <property type="match status" value="1"/>
</dbReference>
<evidence type="ECO:0000313" key="18">
    <source>
        <dbReference type="Proteomes" id="UP000011715"/>
    </source>
</evidence>
<reference evidence="16" key="1">
    <citation type="submission" date="2010-05" db="EMBL/GenBank/DDBJ databases">
        <title>The Genome Sequence of Magnaporthe poae strain ATCC 64411.</title>
        <authorList>
            <consortium name="The Broad Institute Genome Sequencing Platform"/>
            <consortium name="Broad Institute Genome Sequencing Center for Infectious Disease"/>
            <person name="Ma L.-J."/>
            <person name="Dead R."/>
            <person name="Young S."/>
            <person name="Zeng Q."/>
            <person name="Koehrsen M."/>
            <person name="Alvarado L."/>
            <person name="Berlin A."/>
            <person name="Chapman S.B."/>
            <person name="Chen Z."/>
            <person name="Freedman E."/>
            <person name="Gellesch M."/>
            <person name="Goldberg J."/>
            <person name="Griggs A."/>
            <person name="Gujja S."/>
            <person name="Heilman E.R."/>
            <person name="Heiman D."/>
            <person name="Hepburn T."/>
            <person name="Howarth C."/>
            <person name="Jen D."/>
            <person name="Larson L."/>
            <person name="Mehta T."/>
            <person name="Neiman D."/>
            <person name="Pearson M."/>
            <person name="Roberts A."/>
            <person name="Saif S."/>
            <person name="Shea T."/>
            <person name="Shenoy N."/>
            <person name="Sisk P."/>
            <person name="Stolte C."/>
            <person name="Sykes S."/>
            <person name="Walk T."/>
            <person name="White J."/>
            <person name="Yandava C."/>
            <person name="Haas B."/>
            <person name="Nusbaum C."/>
            <person name="Birren B."/>
        </authorList>
    </citation>
    <scope>NUCLEOTIDE SEQUENCE</scope>
    <source>
        <strain evidence="16">ATCC 64411</strain>
    </source>
</reference>
<dbReference type="STRING" id="644358.A0A0C4E3S2"/>
<dbReference type="UniPathway" id="UPA00378"/>
<dbReference type="InterPro" id="IPR056790">
    <property type="entry name" value="Ribophorin_II_C"/>
</dbReference>
<feature type="transmembrane region" description="Helical" evidence="12">
    <location>
        <begin position="255"/>
        <end position="276"/>
    </location>
</feature>
<evidence type="ECO:0000256" key="9">
    <source>
        <dbReference type="ARBA" id="ARBA00023136"/>
    </source>
</evidence>
<dbReference type="eggNOG" id="KOG2447">
    <property type="taxonomic scope" value="Eukaryota"/>
</dbReference>
<evidence type="ECO:0000256" key="4">
    <source>
        <dbReference type="ARBA" id="ARBA00009038"/>
    </source>
</evidence>
<dbReference type="AlphaFoldDB" id="A0A0C4E3S2"/>
<keyword evidence="5 12" id="KW-0812">Transmembrane</keyword>
<dbReference type="OMA" id="VFFMYYT"/>
<comment type="pathway">
    <text evidence="3">Protein modification; protein glycosylation.</text>
</comment>
<organism evidence="17 18">
    <name type="scientific">Magnaporthiopsis poae (strain ATCC 64411 / 73-15)</name>
    <name type="common">Kentucky bluegrass fungus</name>
    <name type="synonym">Magnaporthe poae</name>
    <dbReference type="NCBI Taxonomy" id="644358"/>
    <lineage>
        <taxon>Eukaryota</taxon>
        <taxon>Fungi</taxon>
        <taxon>Dikarya</taxon>
        <taxon>Ascomycota</taxon>
        <taxon>Pezizomycotina</taxon>
        <taxon>Sordariomycetes</taxon>
        <taxon>Sordariomycetidae</taxon>
        <taxon>Magnaporthales</taxon>
        <taxon>Magnaporthaceae</taxon>
        <taxon>Magnaporthiopsis</taxon>
    </lineage>
</organism>
<name>A0A0C4E3S2_MAGP6</name>
<evidence type="ECO:0000256" key="12">
    <source>
        <dbReference type="SAM" id="Phobius"/>
    </source>
</evidence>
<feature type="transmembrane region" description="Helical" evidence="12">
    <location>
        <begin position="190"/>
        <end position="217"/>
    </location>
</feature>
<evidence type="ECO:0000259" key="14">
    <source>
        <dbReference type="Pfam" id="PF23860"/>
    </source>
</evidence>
<accession>A0A0C4E3S2</accession>
<evidence type="ECO:0000256" key="5">
    <source>
        <dbReference type="ARBA" id="ARBA00022692"/>
    </source>
</evidence>
<dbReference type="InterPro" id="IPR055374">
    <property type="entry name" value="Ribophorin_II_3rd"/>
</dbReference>
<dbReference type="EMBL" id="GL876971">
    <property type="protein sequence ID" value="KLU88104.1"/>
    <property type="molecule type" value="Genomic_DNA"/>
</dbReference>
<comment type="subcellular location">
    <subcellularLocation>
        <location evidence="2">Endoplasmic reticulum membrane</location>
        <topology evidence="2">Multi-pass membrane protein</topology>
    </subcellularLocation>
</comment>
<dbReference type="EMBL" id="ADBL01001714">
    <property type="status" value="NOT_ANNOTATED_CDS"/>
    <property type="molecule type" value="Genomic_DNA"/>
</dbReference>
<feature type="signal peptide" evidence="13">
    <location>
        <begin position="1"/>
        <end position="22"/>
    </location>
</feature>
<dbReference type="VEuPathDB" id="FungiDB:MAPG_07091"/>
<evidence type="ECO:0000256" key="13">
    <source>
        <dbReference type="SAM" id="SignalP"/>
    </source>
</evidence>
<dbReference type="Proteomes" id="UP000011715">
    <property type="component" value="Unassembled WGS sequence"/>
</dbReference>
<protein>
    <recommendedName>
        <fullName evidence="11">Ribophorin II</fullName>
    </recommendedName>
    <alternativeName>
        <fullName evidence="10">Ribophorin-2</fullName>
    </alternativeName>
</protein>
<keyword evidence="8 12" id="KW-1133">Transmembrane helix</keyword>
<keyword evidence="7" id="KW-0256">Endoplasmic reticulum</keyword>
<dbReference type="Pfam" id="PF23860">
    <property type="entry name" value="Ribophorin_II_3rd"/>
    <property type="match status" value="1"/>
</dbReference>
<evidence type="ECO:0000256" key="7">
    <source>
        <dbReference type="ARBA" id="ARBA00022824"/>
    </source>
</evidence>
<evidence type="ECO:0000256" key="10">
    <source>
        <dbReference type="ARBA" id="ARBA00030078"/>
    </source>
</evidence>
<keyword evidence="18" id="KW-1185">Reference proteome</keyword>
<keyword evidence="9 12" id="KW-0472">Membrane</keyword>
<evidence type="ECO:0000256" key="3">
    <source>
        <dbReference type="ARBA" id="ARBA00004922"/>
    </source>
</evidence>
<comment type="function">
    <text evidence="1">Subunit of the oligosaccharyl transferase (OST) complex that catalyzes the initial transfer of a defined glycan (Glc(3)Man(9)GlcNAc(2) in eukaryotes) from the lipid carrier dolichol-pyrophosphate to an asparagine residue within an Asn-X-Ser/Thr consensus motif in nascent polypeptide chains, the first step in protein N-glycosylation. N-glycosylation occurs cotranslationally and the complex associates with the Sec61 complex at the channel-forming translocon complex that mediates protein translocation across the endoplasmic reticulum (ER). All subunits are required for a maximal enzyme activity.</text>
</comment>
<sequence>MVLFRSAASAAVVLLAAGVAQAATAWTFDDASVIVTAKKGGEPVKEKLSATSPLSKSLHLGSADSLKIVLTAKDSGKPKRPHQAFILLQEPETGLEAPFPFTTRESGKAVVQIAHKDVPLQLLKSTKPIRASVVIGSFGSAQGIVAPVFDVELAQDAAAPPTESDAPVRYAKKPEIHHTFRADPRSPPKIVSLVFAAAVVATVPVLLLSWSLLGANLNHLPKAFNTAPIAHTTFFISILSMEGVFLSYYSGWSLFRVLPLILLVSVTTFLSGKTALGEVQGRRLAGER</sequence>
<feature type="transmembrane region" description="Helical" evidence="12">
    <location>
        <begin position="229"/>
        <end position="249"/>
    </location>
</feature>
<evidence type="ECO:0000256" key="6">
    <source>
        <dbReference type="ARBA" id="ARBA00022729"/>
    </source>
</evidence>
<dbReference type="GO" id="GO:0008250">
    <property type="term" value="C:oligosaccharyltransferase complex"/>
    <property type="evidence" value="ECO:0007669"/>
    <property type="project" value="InterPro"/>
</dbReference>
<dbReference type="GO" id="GO:0006487">
    <property type="term" value="P:protein N-linked glycosylation"/>
    <property type="evidence" value="ECO:0007669"/>
    <property type="project" value="TreeGrafter"/>
</dbReference>
<comment type="similarity">
    <text evidence="4">Belongs to the SWP1 family.</text>
</comment>
<dbReference type="OrthoDB" id="432292at2759"/>
<gene>
    <name evidence="16" type="ORF">MAPG_07091</name>
</gene>
<evidence type="ECO:0000256" key="2">
    <source>
        <dbReference type="ARBA" id="ARBA00004477"/>
    </source>
</evidence>
<evidence type="ECO:0000313" key="16">
    <source>
        <dbReference type="EMBL" id="KLU88104.1"/>
    </source>
</evidence>
<reference evidence="17" key="4">
    <citation type="journal article" date="2015" name="G3 (Bethesda)">
        <title>Genome sequences of three phytopathogenic species of the Magnaporthaceae family of fungi.</title>
        <authorList>
            <person name="Okagaki L.H."/>
            <person name="Nunes C.C."/>
            <person name="Sailsbery J."/>
            <person name="Clay B."/>
            <person name="Brown D."/>
            <person name="John T."/>
            <person name="Oh Y."/>
            <person name="Young N."/>
            <person name="Fitzgerald M."/>
            <person name="Haas B.J."/>
            <person name="Zeng Q."/>
            <person name="Young S."/>
            <person name="Adiconis X."/>
            <person name="Fan L."/>
            <person name="Levin J.Z."/>
            <person name="Mitchell T.K."/>
            <person name="Okubara P.A."/>
            <person name="Farman M.L."/>
            <person name="Kohn L.M."/>
            <person name="Birren B."/>
            <person name="Ma L.-J."/>
            <person name="Dean R.A."/>
        </authorList>
    </citation>
    <scope>NUCLEOTIDE SEQUENCE</scope>
    <source>
        <strain evidence="17">ATCC 64411 / 73-15</strain>
    </source>
</reference>
<evidence type="ECO:0000256" key="8">
    <source>
        <dbReference type="ARBA" id="ARBA00022989"/>
    </source>
</evidence>
<reference evidence="16" key="3">
    <citation type="submission" date="2011-03" db="EMBL/GenBank/DDBJ databases">
        <title>Annotation of Magnaporthe poae ATCC 64411.</title>
        <authorList>
            <person name="Ma L.-J."/>
            <person name="Dead R."/>
            <person name="Young S.K."/>
            <person name="Zeng Q."/>
            <person name="Gargeya S."/>
            <person name="Fitzgerald M."/>
            <person name="Haas B."/>
            <person name="Abouelleil A."/>
            <person name="Alvarado L."/>
            <person name="Arachchi H.M."/>
            <person name="Berlin A."/>
            <person name="Brown A."/>
            <person name="Chapman S.B."/>
            <person name="Chen Z."/>
            <person name="Dunbar C."/>
            <person name="Freedman E."/>
            <person name="Gearin G."/>
            <person name="Gellesch M."/>
            <person name="Goldberg J."/>
            <person name="Griggs A."/>
            <person name="Gujja S."/>
            <person name="Heiman D."/>
            <person name="Howarth C."/>
            <person name="Larson L."/>
            <person name="Lui A."/>
            <person name="MacDonald P.J.P."/>
            <person name="Mehta T."/>
            <person name="Montmayeur A."/>
            <person name="Murphy C."/>
            <person name="Neiman D."/>
            <person name="Pearson M."/>
            <person name="Priest M."/>
            <person name="Roberts A."/>
            <person name="Saif S."/>
            <person name="Shea T."/>
            <person name="Shenoy N."/>
            <person name="Sisk P."/>
            <person name="Stolte C."/>
            <person name="Sykes S."/>
            <person name="Yandava C."/>
            <person name="Wortman J."/>
            <person name="Nusbaum C."/>
            <person name="Birren B."/>
        </authorList>
    </citation>
    <scope>NUCLEOTIDE SEQUENCE</scope>
    <source>
        <strain evidence="16">ATCC 64411</strain>
    </source>
</reference>
<dbReference type="EnsemblFungi" id="MAPG_07091T0">
    <property type="protein sequence ID" value="MAPG_07091T0"/>
    <property type="gene ID" value="MAPG_07091"/>
</dbReference>
<feature type="domain" description="Ribophorin II C-terminal" evidence="15">
    <location>
        <begin position="180"/>
        <end position="283"/>
    </location>
</feature>
<evidence type="ECO:0000256" key="11">
    <source>
        <dbReference type="ARBA" id="ARBA00032139"/>
    </source>
</evidence>
<reference evidence="18" key="2">
    <citation type="submission" date="2010-05" db="EMBL/GenBank/DDBJ databases">
        <title>The genome sequence of Magnaporthe poae strain ATCC 64411.</title>
        <authorList>
            <person name="Ma L.-J."/>
            <person name="Dead R."/>
            <person name="Young S."/>
            <person name="Zeng Q."/>
            <person name="Koehrsen M."/>
            <person name="Alvarado L."/>
            <person name="Berlin A."/>
            <person name="Chapman S.B."/>
            <person name="Chen Z."/>
            <person name="Freedman E."/>
            <person name="Gellesch M."/>
            <person name="Goldberg J."/>
            <person name="Griggs A."/>
            <person name="Gujja S."/>
            <person name="Heilman E.R."/>
            <person name="Heiman D."/>
            <person name="Hepburn T."/>
            <person name="Howarth C."/>
            <person name="Jen D."/>
            <person name="Larson L."/>
            <person name="Mehta T."/>
            <person name="Neiman D."/>
            <person name="Pearson M."/>
            <person name="Roberts A."/>
            <person name="Saif S."/>
            <person name="Shea T."/>
            <person name="Shenoy N."/>
            <person name="Sisk P."/>
            <person name="Stolte C."/>
            <person name="Sykes S."/>
            <person name="Walk T."/>
            <person name="White J."/>
            <person name="Yandava C."/>
            <person name="Haas B."/>
            <person name="Nusbaum C."/>
            <person name="Birren B."/>
        </authorList>
    </citation>
    <scope>NUCLEOTIDE SEQUENCE [LARGE SCALE GENOMIC DNA]</scope>
    <source>
        <strain evidence="18">ATCC 64411 / 73-15</strain>
    </source>
</reference>
<feature type="domain" description="Ribophorin II third" evidence="14">
    <location>
        <begin position="32"/>
        <end position="107"/>
    </location>
</feature>
<evidence type="ECO:0000256" key="1">
    <source>
        <dbReference type="ARBA" id="ARBA00002791"/>
    </source>
</evidence>
<evidence type="ECO:0000259" key="15">
    <source>
        <dbReference type="Pfam" id="PF25147"/>
    </source>
</evidence>
<keyword evidence="6 13" id="KW-0732">Signal</keyword>
<evidence type="ECO:0000313" key="17">
    <source>
        <dbReference type="EnsemblFungi" id="MAPG_07091T0"/>
    </source>
</evidence>
<dbReference type="InterPro" id="IPR008814">
    <property type="entry name" value="Swp1"/>
</dbReference>
<reference evidence="17" key="5">
    <citation type="submission" date="2015-06" db="UniProtKB">
        <authorList>
            <consortium name="EnsemblFungi"/>
        </authorList>
    </citation>
    <scope>IDENTIFICATION</scope>
    <source>
        <strain evidence="17">ATCC 64411</strain>
    </source>
</reference>
<proteinExistence type="inferred from homology"/>
<dbReference type="PANTHER" id="PTHR12640:SF0">
    <property type="entry name" value="DOLICHYL-DIPHOSPHOOLIGOSACCHARIDE--PROTEIN GLYCOSYLTRANSFERASE SUBUNIT 2"/>
    <property type="match status" value="1"/>
</dbReference>
<dbReference type="PANTHER" id="PTHR12640">
    <property type="entry name" value="RIBOPHORIN II"/>
    <property type="match status" value="1"/>
</dbReference>